<protein>
    <submittedName>
        <fullName evidence="2">Uncharacterized protein</fullName>
    </submittedName>
</protein>
<organism evidence="2 3">
    <name type="scientific">Gonapodya prolifera (strain JEL478)</name>
    <name type="common">Monoblepharis prolifera</name>
    <dbReference type="NCBI Taxonomy" id="1344416"/>
    <lineage>
        <taxon>Eukaryota</taxon>
        <taxon>Fungi</taxon>
        <taxon>Fungi incertae sedis</taxon>
        <taxon>Chytridiomycota</taxon>
        <taxon>Chytridiomycota incertae sedis</taxon>
        <taxon>Monoblepharidomycetes</taxon>
        <taxon>Monoblepharidales</taxon>
        <taxon>Gonapodyaceae</taxon>
        <taxon>Gonapodya</taxon>
    </lineage>
</organism>
<name>A0A139AB67_GONPJ</name>
<accession>A0A139AB67</accession>
<keyword evidence="3" id="KW-1185">Reference proteome</keyword>
<evidence type="ECO:0000313" key="2">
    <source>
        <dbReference type="EMBL" id="KXS14071.1"/>
    </source>
</evidence>
<evidence type="ECO:0000256" key="1">
    <source>
        <dbReference type="SAM" id="MobiDB-lite"/>
    </source>
</evidence>
<feature type="region of interest" description="Disordered" evidence="1">
    <location>
        <begin position="32"/>
        <end position="73"/>
    </location>
</feature>
<dbReference type="AlphaFoldDB" id="A0A139AB67"/>
<proteinExistence type="predicted"/>
<gene>
    <name evidence="2" type="ORF">M427DRAFT_57854</name>
</gene>
<dbReference type="Proteomes" id="UP000070544">
    <property type="component" value="Unassembled WGS sequence"/>
</dbReference>
<reference evidence="2 3" key="1">
    <citation type="journal article" date="2015" name="Genome Biol. Evol.">
        <title>Phylogenomic analyses indicate that early fungi evolved digesting cell walls of algal ancestors of land plants.</title>
        <authorList>
            <person name="Chang Y."/>
            <person name="Wang S."/>
            <person name="Sekimoto S."/>
            <person name="Aerts A.L."/>
            <person name="Choi C."/>
            <person name="Clum A."/>
            <person name="LaButti K.M."/>
            <person name="Lindquist E.A."/>
            <person name="Yee Ngan C."/>
            <person name="Ohm R.A."/>
            <person name="Salamov A.A."/>
            <person name="Grigoriev I.V."/>
            <person name="Spatafora J.W."/>
            <person name="Berbee M.L."/>
        </authorList>
    </citation>
    <scope>NUCLEOTIDE SEQUENCE [LARGE SCALE GENOMIC DNA]</scope>
    <source>
        <strain evidence="2 3">JEL478</strain>
    </source>
</reference>
<evidence type="ECO:0000313" key="3">
    <source>
        <dbReference type="Proteomes" id="UP000070544"/>
    </source>
</evidence>
<sequence length="73" mass="7705">MTEIQNIQGHFLTMLTAFSDAIKKNRALIGGKTISSNHTSGLPTSSNTQATSAMSSNVTPQAGKARTQNTIPE</sequence>
<dbReference type="EMBL" id="KQ965771">
    <property type="protein sequence ID" value="KXS14071.1"/>
    <property type="molecule type" value="Genomic_DNA"/>
</dbReference>
<feature type="compositionally biased region" description="Polar residues" evidence="1">
    <location>
        <begin position="33"/>
        <end position="73"/>
    </location>
</feature>